<reference evidence="13 14" key="1">
    <citation type="submission" date="2020-02" db="EMBL/GenBank/DDBJ databases">
        <title>Flavobacterium sp. genome.</title>
        <authorList>
            <person name="Jung H.S."/>
            <person name="Baek J.H."/>
            <person name="Jeon C.O."/>
        </authorList>
    </citation>
    <scope>NUCLEOTIDE SEQUENCE [LARGE SCALE GENOMIC DNA]</scope>
    <source>
        <strain evidence="13 14">SE-s27</strain>
    </source>
</reference>
<evidence type="ECO:0000259" key="11">
    <source>
        <dbReference type="Pfam" id="PF00593"/>
    </source>
</evidence>
<comment type="caution">
    <text evidence="13">The sequence shown here is derived from an EMBL/GenBank/DDBJ whole genome shotgun (WGS) entry which is preliminary data.</text>
</comment>
<feature type="domain" description="TonB-dependent receptor plug" evidence="12">
    <location>
        <begin position="114"/>
        <end position="220"/>
    </location>
</feature>
<organism evidence="13 14">
    <name type="scientific">Flavobacterium solisilvae</name>
    <dbReference type="NCBI Taxonomy" id="1852019"/>
    <lineage>
        <taxon>Bacteria</taxon>
        <taxon>Pseudomonadati</taxon>
        <taxon>Bacteroidota</taxon>
        <taxon>Flavobacteriia</taxon>
        <taxon>Flavobacteriales</taxon>
        <taxon>Flavobacteriaceae</taxon>
        <taxon>Flavobacterium</taxon>
    </lineage>
</organism>
<evidence type="ECO:0000313" key="14">
    <source>
        <dbReference type="Proteomes" id="UP000767947"/>
    </source>
</evidence>
<keyword evidence="2 8" id="KW-0813">Transport</keyword>
<feature type="domain" description="TonB-dependent receptor-like beta-barrel" evidence="11">
    <location>
        <begin position="440"/>
        <end position="797"/>
    </location>
</feature>
<evidence type="ECO:0000259" key="12">
    <source>
        <dbReference type="Pfam" id="PF07715"/>
    </source>
</evidence>
<evidence type="ECO:0000256" key="10">
    <source>
        <dbReference type="SAM" id="SignalP"/>
    </source>
</evidence>
<sequence length="1074" mass="119203">MRSKFKWIFTLLLAFSMQFSFAQEKTVTGVVTDKLGPLPGANVVVKGTTNGVQTDFDGKYSIKAKSGDVLEVSYTGYDKKAITVGAANSYNVVLSEGVELQEVIVLGYGKTTKEAYTGTATKIKTENIAAKTVSNVSQALRGEVAGVTVITGSGQPGSDATIRIRGFGSVNGNRNPLYVVDGVPYTGDISSINPADIAGMTVLKDAAATSVYGSRGANGVILVNTKQGKAGKSVVSAEFRSSINTFFLPQYDVISSPEEYTELSWEAVKNTGTLNGVADPVAFANNNLFGGTGINPSLNMWNTPGSGLIDPTTGKFNSGITRKYTPEKWADYAFRTGFRQEANVQFSGGVEKTKYATSFGYVKDEGFAINSDYTRYSTRINLEHKPTEWLKVGANVAYSGSRYTQNGQTADTGSVFLMATAPPIYSIFLRDSNGNKVLNPNTGDYFYDYGDTNQRRFSNLTNGISDATYDLNRDYAHTLTGNFTFDVNITKDLVFETRFGAQYENWDFIRMDNVTAISGNPGRPLGYLSRTDREDINQNFLKLLRYTKTFGKHGLELFAAHESTKWSRNEFNAQKQNAVIFGSTDLDQYTQIVGKPSSFTLGYTLESYFGQVSYNYDQKYYITASARRDGSSRFRDDKWGTFGSVGLGWIASKESFMEKASFIDFLKFKASYGVVGDTGLRLRYGWQISNIDGTDEYAFNVNSEEINRALTWETSKIAQVGFESTWFNNFLDLNVDYYVKNTDNLFFNQTLAPSSGFQTIFYNSGQLRNSGLEFDVALNFIKPKNEGDFMLSLGINGEFLKNKITEMPIDYLTGVTKTADYPSATFAYTQGASIFDFYMREWAGVDPASGAPMWNMYYDDVNGNGIFDAGDRNITQMATELKNFPNSNIQKTVTSSYANATQKYIGKSAMPKVRGAFRLNAAYKNFDLTTQFSYSFGGYAYDNFYSLLMESEQIGKDNWHTDIRNRWQQPGDVTNVPRLTDLYGADSQGNSISSRFITKADFLSLNNVKLGYTFPKRFIEKTGVNFLNIYFSADNLMILSSRKGFNPSTAETGTSNIYRYNPLTNFSFGVKVEL</sequence>
<evidence type="ECO:0000256" key="3">
    <source>
        <dbReference type="ARBA" id="ARBA00022452"/>
    </source>
</evidence>
<dbReference type="NCBIfam" id="TIGR04056">
    <property type="entry name" value="OMP_RagA_SusC"/>
    <property type="match status" value="1"/>
</dbReference>
<dbReference type="Proteomes" id="UP000767947">
    <property type="component" value="Unassembled WGS sequence"/>
</dbReference>
<accession>A0ABX1QUS7</accession>
<name>A0ABX1QUS7_9FLAO</name>
<feature type="signal peptide" evidence="10">
    <location>
        <begin position="1"/>
        <end position="22"/>
    </location>
</feature>
<evidence type="ECO:0000256" key="2">
    <source>
        <dbReference type="ARBA" id="ARBA00022448"/>
    </source>
</evidence>
<dbReference type="InterPro" id="IPR023996">
    <property type="entry name" value="TonB-dep_OMP_SusC/RagA"/>
</dbReference>
<keyword evidence="7 8" id="KW-0998">Cell outer membrane</keyword>
<evidence type="ECO:0000256" key="8">
    <source>
        <dbReference type="PROSITE-ProRule" id="PRU01360"/>
    </source>
</evidence>
<dbReference type="Pfam" id="PF13715">
    <property type="entry name" value="CarbopepD_reg_2"/>
    <property type="match status" value="1"/>
</dbReference>
<keyword evidence="14" id="KW-1185">Reference proteome</keyword>
<dbReference type="Gene3D" id="2.60.40.1120">
    <property type="entry name" value="Carboxypeptidase-like, regulatory domain"/>
    <property type="match status" value="1"/>
</dbReference>
<dbReference type="Pfam" id="PF07715">
    <property type="entry name" value="Plug"/>
    <property type="match status" value="1"/>
</dbReference>
<dbReference type="RefSeq" id="WP_169524295.1">
    <property type="nucleotide sequence ID" value="NZ_JAAMPT010000207.1"/>
</dbReference>
<evidence type="ECO:0000256" key="5">
    <source>
        <dbReference type="ARBA" id="ARBA00023077"/>
    </source>
</evidence>
<dbReference type="InterPro" id="IPR039426">
    <property type="entry name" value="TonB-dep_rcpt-like"/>
</dbReference>
<dbReference type="SUPFAM" id="SSF49464">
    <property type="entry name" value="Carboxypeptidase regulatory domain-like"/>
    <property type="match status" value="1"/>
</dbReference>
<keyword evidence="4 8" id="KW-0812">Transmembrane</keyword>
<keyword evidence="5 9" id="KW-0798">TonB box</keyword>
<dbReference type="InterPro" id="IPR037066">
    <property type="entry name" value="Plug_dom_sf"/>
</dbReference>
<dbReference type="InterPro" id="IPR036942">
    <property type="entry name" value="Beta-barrel_TonB_sf"/>
</dbReference>
<evidence type="ECO:0000256" key="7">
    <source>
        <dbReference type="ARBA" id="ARBA00023237"/>
    </source>
</evidence>
<dbReference type="Gene3D" id="2.40.170.20">
    <property type="entry name" value="TonB-dependent receptor, beta-barrel domain"/>
    <property type="match status" value="1"/>
</dbReference>
<gene>
    <name evidence="13" type="ORF">G6042_10015</name>
</gene>
<dbReference type="InterPro" id="IPR023997">
    <property type="entry name" value="TonB-dep_OMP_SusC/RagA_CS"/>
</dbReference>
<dbReference type="InterPro" id="IPR012910">
    <property type="entry name" value="Plug_dom"/>
</dbReference>
<comment type="similarity">
    <text evidence="8 9">Belongs to the TonB-dependent receptor family.</text>
</comment>
<protein>
    <submittedName>
        <fullName evidence="13">SusC/RagA family TonB-linked outer membrane protein</fullName>
    </submittedName>
</protein>
<evidence type="ECO:0000256" key="9">
    <source>
        <dbReference type="RuleBase" id="RU003357"/>
    </source>
</evidence>
<dbReference type="InterPro" id="IPR000531">
    <property type="entry name" value="Beta-barrel_TonB"/>
</dbReference>
<comment type="subcellular location">
    <subcellularLocation>
        <location evidence="1 8">Cell outer membrane</location>
        <topology evidence="1 8">Multi-pass membrane protein</topology>
    </subcellularLocation>
</comment>
<evidence type="ECO:0000256" key="1">
    <source>
        <dbReference type="ARBA" id="ARBA00004571"/>
    </source>
</evidence>
<dbReference type="InterPro" id="IPR008969">
    <property type="entry name" value="CarboxyPept-like_regulatory"/>
</dbReference>
<dbReference type="SUPFAM" id="SSF56935">
    <property type="entry name" value="Porins"/>
    <property type="match status" value="1"/>
</dbReference>
<dbReference type="EMBL" id="JAAMPT010000207">
    <property type="protein sequence ID" value="NMH25601.1"/>
    <property type="molecule type" value="Genomic_DNA"/>
</dbReference>
<evidence type="ECO:0000256" key="4">
    <source>
        <dbReference type="ARBA" id="ARBA00022692"/>
    </source>
</evidence>
<keyword evidence="6 8" id="KW-0472">Membrane</keyword>
<dbReference type="Pfam" id="PF00593">
    <property type="entry name" value="TonB_dep_Rec_b-barrel"/>
    <property type="match status" value="1"/>
</dbReference>
<dbReference type="PROSITE" id="PS52016">
    <property type="entry name" value="TONB_DEPENDENT_REC_3"/>
    <property type="match status" value="1"/>
</dbReference>
<keyword evidence="3 8" id="KW-1134">Transmembrane beta strand</keyword>
<dbReference type="Gene3D" id="2.170.130.10">
    <property type="entry name" value="TonB-dependent receptor, plug domain"/>
    <property type="match status" value="1"/>
</dbReference>
<evidence type="ECO:0000313" key="13">
    <source>
        <dbReference type="EMBL" id="NMH25601.1"/>
    </source>
</evidence>
<feature type="chain" id="PRO_5046089759" evidence="10">
    <location>
        <begin position="23"/>
        <end position="1074"/>
    </location>
</feature>
<evidence type="ECO:0000256" key="6">
    <source>
        <dbReference type="ARBA" id="ARBA00023136"/>
    </source>
</evidence>
<proteinExistence type="inferred from homology"/>
<dbReference type="NCBIfam" id="TIGR04057">
    <property type="entry name" value="SusC_RagA_signa"/>
    <property type="match status" value="1"/>
</dbReference>
<keyword evidence="10" id="KW-0732">Signal</keyword>